<dbReference type="InterPro" id="IPR007634">
    <property type="entry name" value="RNA_pol_sigma_54_DNA-bd"/>
</dbReference>
<feature type="domain" description="RNA polymerase sigma factor 54 DNA-binding" evidence="9">
    <location>
        <begin position="280"/>
        <end position="418"/>
    </location>
</feature>
<proteinExistence type="inferred from homology"/>
<sequence length="419" mass="43993">MGLELQARAELRAVPGLLQSLRLLPLGYDALIGTVEQALTDNPMLERSAGSVCPGCGRHCTSSKCPRCSSVLRYAGRDPAVMPFDTLEAAAACEIRSDCRAALPVVIAHLSGRGLLDAEPGEIAAAHGLAPDVIAETVRAIKAAGPVGVAETSVVDLLLAQARGLVTAGDAAPWIVDLVRDHLEAVAAGDTATVARAFGISPQAVEAAFRLVRARLRPVAVVEVPERPESAGIPDVFVYRTRSGVFEVEVPDSDWFGLGLADVQPAVRANADASAWLAGHERAARELLRQLDTRASVLRRVAAYMVDRQAGYFERGAAAHVPLTRTDVAVELGLHASTVSRCVAGKTLRHPDGEIVPLADLLGGAVAIKARIAELAATGRVSDARLCRALADSGHIVARRTVAKYRAELGIAAGGLRRT</sequence>
<organism evidence="11 12">
    <name type="scientific">Kribbella steppae</name>
    <dbReference type="NCBI Taxonomy" id="2512223"/>
    <lineage>
        <taxon>Bacteria</taxon>
        <taxon>Bacillati</taxon>
        <taxon>Actinomycetota</taxon>
        <taxon>Actinomycetes</taxon>
        <taxon>Propionibacteriales</taxon>
        <taxon>Kribbellaceae</taxon>
        <taxon>Kribbella</taxon>
    </lineage>
</organism>
<keyword evidence="12" id="KW-1185">Reference proteome</keyword>
<keyword evidence="3" id="KW-0808">Transferase</keyword>
<keyword evidence="4" id="KW-0548">Nucleotidyltransferase</keyword>
<dbReference type="Pfam" id="PF04963">
    <property type="entry name" value="Sigma54_CBD"/>
    <property type="match status" value="1"/>
</dbReference>
<keyword evidence="5" id="KW-0805">Transcription regulation</keyword>
<evidence type="ECO:0000256" key="8">
    <source>
        <dbReference type="ARBA" id="ARBA00023163"/>
    </source>
</evidence>
<dbReference type="EMBL" id="SLWN01000024">
    <property type="protein sequence ID" value="TCO14333.1"/>
    <property type="molecule type" value="Genomic_DNA"/>
</dbReference>
<dbReference type="Proteomes" id="UP000294508">
    <property type="component" value="Unassembled WGS sequence"/>
</dbReference>
<dbReference type="PANTHER" id="PTHR32248:SF4">
    <property type="entry name" value="RNA POLYMERASE SIGMA-54 FACTOR"/>
    <property type="match status" value="1"/>
</dbReference>
<keyword evidence="7" id="KW-0238">DNA-binding</keyword>
<evidence type="ECO:0000256" key="6">
    <source>
        <dbReference type="ARBA" id="ARBA00023082"/>
    </source>
</evidence>
<evidence type="ECO:0000256" key="4">
    <source>
        <dbReference type="ARBA" id="ARBA00022695"/>
    </source>
</evidence>
<name>A0A4R2GXL8_9ACTN</name>
<reference evidence="11 12" key="1">
    <citation type="journal article" date="2015" name="Stand. Genomic Sci.">
        <title>Genomic Encyclopedia of Bacterial and Archaeal Type Strains, Phase III: the genomes of soil and plant-associated and newly described type strains.</title>
        <authorList>
            <person name="Whitman W.B."/>
            <person name="Woyke T."/>
            <person name="Klenk H.P."/>
            <person name="Zhou Y."/>
            <person name="Lilburn T.G."/>
            <person name="Beck B.J."/>
            <person name="De Vos P."/>
            <person name="Vandamme P."/>
            <person name="Eisen J.A."/>
            <person name="Garrity G."/>
            <person name="Hugenholtz P."/>
            <person name="Kyrpides N.C."/>
        </authorList>
    </citation>
    <scope>NUCLEOTIDE SEQUENCE [LARGE SCALE GENOMIC DNA]</scope>
    <source>
        <strain evidence="11 12">VKM Ac-2572</strain>
    </source>
</reference>
<comment type="similarity">
    <text evidence="1">Belongs to the sigma-54 factor family.</text>
</comment>
<evidence type="ECO:0000256" key="2">
    <source>
        <dbReference type="ARBA" id="ARBA00022478"/>
    </source>
</evidence>
<evidence type="ECO:0000259" key="9">
    <source>
        <dbReference type="Pfam" id="PF04552"/>
    </source>
</evidence>
<dbReference type="GO" id="GO:0006352">
    <property type="term" value="P:DNA-templated transcription initiation"/>
    <property type="evidence" value="ECO:0007669"/>
    <property type="project" value="InterPro"/>
</dbReference>
<evidence type="ECO:0000256" key="3">
    <source>
        <dbReference type="ARBA" id="ARBA00022679"/>
    </source>
</evidence>
<dbReference type="PROSITE" id="PS50044">
    <property type="entry name" value="SIGMA54_3"/>
    <property type="match status" value="1"/>
</dbReference>
<dbReference type="PIRSF" id="PIRSF000774">
    <property type="entry name" value="RpoN"/>
    <property type="match status" value="1"/>
</dbReference>
<gene>
    <name evidence="11" type="ORF">EV652_12425</name>
</gene>
<dbReference type="PRINTS" id="PR00045">
    <property type="entry name" value="SIGMA54FCT"/>
</dbReference>
<comment type="caution">
    <text evidence="11">The sequence shown here is derived from an EMBL/GenBank/DDBJ whole genome shotgun (WGS) entry which is preliminary data.</text>
</comment>
<feature type="domain" description="RNA polymerase sigma factor 54 core-binding" evidence="10">
    <location>
        <begin position="94"/>
        <end position="253"/>
    </location>
</feature>
<evidence type="ECO:0000256" key="5">
    <source>
        <dbReference type="ARBA" id="ARBA00023015"/>
    </source>
</evidence>
<dbReference type="GO" id="GO:0016987">
    <property type="term" value="F:sigma factor activity"/>
    <property type="evidence" value="ECO:0007669"/>
    <property type="project" value="UniProtKB-KW"/>
</dbReference>
<dbReference type="GO" id="GO:0003677">
    <property type="term" value="F:DNA binding"/>
    <property type="evidence" value="ECO:0007669"/>
    <property type="project" value="UniProtKB-KW"/>
</dbReference>
<evidence type="ECO:0000313" key="12">
    <source>
        <dbReference type="Proteomes" id="UP000294508"/>
    </source>
</evidence>
<dbReference type="Gene3D" id="1.10.10.60">
    <property type="entry name" value="Homeodomain-like"/>
    <property type="match status" value="1"/>
</dbReference>
<evidence type="ECO:0000256" key="7">
    <source>
        <dbReference type="ARBA" id="ARBA00023125"/>
    </source>
</evidence>
<dbReference type="GO" id="GO:0016779">
    <property type="term" value="F:nucleotidyltransferase activity"/>
    <property type="evidence" value="ECO:0007669"/>
    <property type="project" value="UniProtKB-KW"/>
</dbReference>
<dbReference type="PANTHER" id="PTHR32248">
    <property type="entry name" value="RNA POLYMERASE SIGMA-54 FACTOR"/>
    <property type="match status" value="1"/>
</dbReference>
<protein>
    <submittedName>
        <fullName evidence="11">RNA polymerase RpoN-/SigL-like sigma 54 subunit</fullName>
    </submittedName>
</protein>
<dbReference type="GO" id="GO:0000428">
    <property type="term" value="C:DNA-directed RNA polymerase complex"/>
    <property type="evidence" value="ECO:0007669"/>
    <property type="project" value="UniProtKB-KW"/>
</dbReference>
<dbReference type="Pfam" id="PF04552">
    <property type="entry name" value="Sigma54_DBD"/>
    <property type="match status" value="1"/>
</dbReference>
<evidence type="ECO:0000256" key="1">
    <source>
        <dbReference type="ARBA" id="ARBA00008798"/>
    </source>
</evidence>
<accession>A0A4R2GXL8</accession>
<evidence type="ECO:0000313" key="11">
    <source>
        <dbReference type="EMBL" id="TCO14333.1"/>
    </source>
</evidence>
<dbReference type="GO" id="GO:0001216">
    <property type="term" value="F:DNA-binding transcription activator activity"/>
    <property type="evidence" value="ECO:0007669"/>
    <property type="project" value="InterPro"/>
</dbReference>
<dbReference type="PROSITE" id="PS00718">
    <property type="entry name" value="SIGMA54_2"/>
    <property type="match status" value="1"/>
</dbReference>
<evidence type="ECO:0000259" key="10">
    <source>
        <dbReference type="Pfam" id="PF04963"/>
    </source>
</evidence>
<dbReference type="AlphaFoldDB" id="A0A4R2GXL8"/>
<keyword evidence="8" id="KW-0804">Transcription</keyword>
<dbReference type="InterPro" id="IPR000394">
    <property type="entry name" value="RNA_pol_sigma_54"/>
</dbReference>
<dbReference type="InterPro" id="IPR007046">
    <property type="entry name" value="RNA_pol_sigma_54_core-bd"/>
</dbReference>
<keyword evidence="6" id="KW-0731">Sigma factor</keyword>
<keyword evidence="2" id="KW-0240">DNA-directed RNA polymerase</keyword>